<dbReference type="CDD" id="cd00067">
    <property type="entry name" value="GAL4"/>
    <property type="match status" value="1"/>
</dbReference>
<dbReference type="PANTHER" id="PTHR46910">
    <property type="entry name" value="TRANSCRIPTION FACTOR PDR1"/>
    <property type="match status" value="1"/>
</dbReference>
<dbReference type="OrthoDB" id="2123952at2759"/>
<evidence type="ECO:0000256" key="6">
    <source>
        <dbReference type="SAM" id="MobiDB-lite"/>
    </source>
</evidence>
<dbReference type="PROSITE" id="PS50048">
    <property type="entry name" value="ZN2_CY6_FUNGAL_2"/>
    <property type="match status" value="1"/>
</dbReference>
<dbReference type="Gene3D" id="4.10.240.10">
    <property type="entry name" value="Zn(2)-C6 fungal-type DNA-binding domain"/>
    <property type="match status" value="1"/>
</dbReference>
<comment type="subcellular location">
    <subcellularLocation>
        <location evidence="1">Nucleus</location>
    </subcellularLocation>
</comment>
<evidence type="ECO:0000256" key="3">
    <source>
        <dbReference type="ARBA" id="ARBA00022833"/>
    </source>
</evidence>
<protein>
    <submittedName>
        <fullName evidence="7">Halotolerance protein 9</fullName>
    </submittedName>
</protein>
<proteinExistence type="predicted"/>
<dbReference type="Pfam" id="PF00172">
    <property type="entry name" value="Zn_clus"/>
    <property type="match status" value="1"/>
</dbReference>
<evidence type="ECO:0000313" key="7">
    <source>
        <dbReference type="EMBL" id="KTB05148.1"/>
    </source>
</evidence>
<dbReference type="SMART" id="SM00066">
    <property type="entry name" value="GAL4"/>
    <property type="match status" value="1"/>
</dbReference>
<feature type="region of interest" description="Disordered" evidence="6">
    <location>
        <begin position="1"/>
        <end position="32"/>
    </location>
</feature>
<dbReference type="VEuPathDB" id="FungiDB:GWK60_I03245"/>
<dbReference type="GO" id="GO:0045944">
    <property type="term" value="P:positive regulation of transcription by RNA polymerase II"/>
    <property type="evidence" value="ECO:0007669"/>
    <property type="project" value="EnsemblFungi"/>
</dbReference>
<reference evidence="7 8" key="1">
    <citation type="submission" date="2015-10" db="EMBL/GenBank/DDBJ databases">
        <title>Draft genomes sequences of Candida glabrata isolates 1A, 1B, 2A, 2B, 3A and 3B.</title>
        <authorList>
            <person name="Haavelsrud O.E."/>
            <person name="Gaustad P."/>
        </authorList>
    </citation>
    <scope>NUCLEOTIDE SEQUENCE [LARGE SCALE GENOMIC DNA]</scope>
    <source>
        <strain evidence="7">910700640</strain>
    </source>
</reference>
<dbReference type="GO" id="GO:0008270">
    <property type="term" value="F:zinc ion binding"/>
    <property type="evidence" value="ECO:0007669"/>
    <property type="project" value="InterPro"/>
</dbReference>
<name>A0A0W0CKQ3_CANGB</name>
<dbReference type="InterPro" id="IPR001138">
    <property type="entry name" value="Zn2Cys6_DnaBD"/>
</dbReference>
<feature type="region of interest" description="Disordered" evidence="6">
    <location>
        <begin position="215"/>
        <end position="261"/>
    </location>
</feature>
<dbReference type="GO" id="GO:0009651">
    <property type="term" value="P:response to salt stress"/>
    <property type="evidence" value="ECO:0007669"/>
    <property type="project" value="EnsemblFungi"/>
</dbReference>
<dbReference type="GO" id="GO:0006351">
    <property type="term" value="P:DNA-templated transcription"/>
    <property type="evidence" value="ECO:0007669"/>
    <property type="project" value="InterPro"/>
</dbReference>
<dbReference type="AlphaFoldDB" id="A0A0W0CKQ3"/>
<dbReference type="CDD" id="cd12148">
    <property type="entry name" value="fungal_TF_MHR"/>
    <property type="match status" value="1"/>
</dbReference>
<dbReference type="InterPro" id="IPR036864">
    <property type="entry name" value="Zn2-C6_fun-type_DNA-bd_sf"/>
</dbReference>
<dbReference type="VEuPathDB" id="FungiDB:CAGL0I07755g"/>
<keyword evidence="5" id="KW-0539">Nucleus</keyword>
<feature type="compositionally biased region" description="Low complexity" evidence="6">
    <location>
        <begin position="66"/>
        <end position="81"/>
    </location>
</feature>
<evidence type="ECO:0000256" key="2">
    <source>
        <dbReference type="ARBA" id="ARBA00022723"/>
    </source>
</evidence>
<feature type="compositionally biased region" description="Polar residues" evidence="6">
    <location>
        <begin position="20"/>
        <end position="32"/>
    </location>
</feature>
<feature type="region of interest" description="Disordered" evidence="6">
    <location>
        <begin position="60"/>
        <end position="84"/>
    </location>
</feature>
<dbReference type="PROSITE" id="PS00463">
    <property type="entry name" value="ZN2_CY6_FUNGAL_1"/>
    <property type="match status" value="1"/>
</dbReference>
<dbReference type="Proteomes" id="UP000054886">
    <property type="component" value="Unassembled WGS sequence"/>
</dbReference>
<accession>A0A0W0CKQ3</accession>
<gene>
    <name evidence="7" type="ORF">AO440_002668</name>
</gene>
<dbReference type="SMART" id="SM00906">
    <property type="entry name" value="Fungal_trans"/>
    <property type="match status" value="1"/>
</dbReference>
<dbReference type="InterPro" id="IPR050987">
    <property type="entry name" value="AtrR-like"/>
</dbReference>
<dbReference type="VEuPathDB" id="FungiDB:GVI51_I07579"/>
<feature type="compositionally biased region" description="Basic and acidic residues" evidence="6">
    <location>
        <begin position="989"/>
        <end position="1001"/>
    </location>
</feature>
<evidence type="ECO:0000256" key="4">
    <source>
        <dbReference type="ARBA" id="ARBA00023125"/>
    </source>
</evidence>
<dbReference type="SUPFAM" id="SSF57701">
    <property type="entry name" value="Zn2/Cys6 DNA-binding domain"/>
    <property type="match status" value="1"/>
</dbReference>
<comment type="caution">
    <text evidence="7">The sequence shown here is derived from an EMBL/GenBank/DDBJ whole genome shotgun (WGS) entry which is preliminary data.</text>
</comment>
<dbReference type="PANTHER" id="PTHR46910:SF3">
    <property type="entry name" value="HALOTOLERANCE PROTEIN 9-RELATED"/>
    <property type="match status" value="1"/>
</dbReference>
<evidence type="ECO:0000313" key="8">
    <source>
        <dbReference type="Proteomes" id="UP000054886"/>
    </source>
</evidence>
<dbReference type="Pfam" id="PF04082">
    <property type="entry name" value="Fungal_trans"/>
    <property type="match status" value="1"/>
</dbReference>
<dbReference type="EMBL" id="LLZZ01000114">
    <property type="protein sequence ID" value="KTB05148.1"/>
    <property type="molecule type" value="Genomic_DNA"/>
</dbReference>
<keyword evidence="4" id="KW-0238">DNA-binding</keyword>
<dbReference type="GO" id="GO:0000981">
    <property type="term" value="F:DNA-binding transcription factor activity, RNA polymerase II-specific"/>
    <property type="evidence" value="ECO:0007669"/>
    <property type="project" value="InterPro"/>
</dbReference>
<dbReference type="GO" id="GO:0003677">
    <property type="term" value="F:DNA binding"/>
    <property type="evidence" value="ECO:0007669"/>
    <property type="project" value="UniProtKB-KW"/>
</dbReference>
<evidence type="ECO:0000256" key="1">
    <source>
        <dbReference type="ARBA" id="ARBA00004123"/>
    </source>
</evidence>
<dbReference type="InterPro" id="IPR007219">
    <property type="entry name" value="XnlR_reg_dom"/>
</dbReference>
<dbReference type="VEuPathDB" id="FungiDB:B1J91_I07755g"/>
<dbReference type="GO" id="GO:0005634">
    <property type="term" value="C:nucleus"/>
    <property type="evidence" value="ECO:0007669"/>
    <property type="project" value="UniProtKB-SubCell"/>
</dbReference>
<organism evidence="7 8">
    <name type="scientific">Candida glabrata</name>
    <name type="common">Yeast</name>
    <name type="synonym">Torulopsis glabrata</name>
    <dbReference type="NCBI Taxonomy" id="5478"/>
    <lineage>
        <taxon>Eukaryota</taxon>
        <taxon>Fungi</taxon>
        <taxon>Dikarya</taxon>
        <taxon>Ascomycota</taxon>
        <taxon>Saccharomycotina</taxon>
        <taxon>Saccharomycetes</taxon>
        <taxon>Saccharomycetales</taxon>
        <taxon>Saccharomycetaceae</taxon>
        <taxon>Nakaseomyces</taxon>
    </lineage>
</organism>
<sequence>MSEPNQGTPMAIQHVPGQTPMPQSQTGQQQMSPPMLDPFWQRNLPEQYIQVSGTRYPSIDASVQPNVNGSKNNNGNTAASTPASYGAQQIQGMAHTNGHLDAAIPMSNMMPVQMGGYQVMDRSMMEPMSGSSVAYANTSANANGTPLPPQPVSANYMNNISQMPGQLHKEKRRAAKACEYCRKRKTKCDEVSPYTNKCSNCSKAGVDCIFITEPTKKKRKSSSEGTKVNKSPKPAAKTNSTKHKVKKQSDGDNEPVHQNTVENIAKRMEILDRKMSTVIDNIARFEWLLDKMVQKQNEKVDDTTNQAKPRRRIYTTSLLTHQKLLWMKRKICKNMTDEQFAEPLNSILSNGLKWYVAQIKQYTDFSSPCVYGVEFKVYDLPSELHTRRIMENFNAYLTSVTGVFDSSECYKVTNKYYENKGENMTFTEHLLLNVSICSGALATRMLTSADSQFLRKDRHNPSIAELKEIENNCFLNCMFYYHKISTVCSGPKTLLPLLLLTKYLQANYNTELANTILSTAVRFTIDMSMNKKITYKNLSLAEQIRKRSMWWHFFATDKLFSFTLSRPPMLLEEDMDMLTDQNYLEVIKTNILPKIFKTKEECEQVSDIHEALSIIINYCEYIPFFTSYYVTKLLRIESSLYSTCFSVRNTLDNTFDGLLSKALEIFESLKTWKDNLHPSMRLESYRQYISLLYSQSSDENPALAFELACTHVLACHLRYLYLVVILSMFIVSLLRDNQELFPVSHHEIPKIYKKFSEQYILSSVKLVEIFQGVNFVIHTYNDLIYPFLTGIYVVLMHVVDELDKPKNLEVPSLIELLIKGHSSIMGENFKNLGCYNMKWNVSLYIYTYLLKYIIKYFNENHPLAVEHKFSYEHYDEILEKLEANTISVKKTTVERLKKNLKRNGVFQEVDEAEKTEEENNEKDHIIELFNDLNSHTVKILESDSLLKNSKERISSVATSQDASIFPADSAGFQIIYPIYKDSNKNLNESVHDDNDKKDNNEKNISSSITDADVENFRNLLPLEDFLYDRDFKFIKPFQSYLSRHSVSNKDQSL</sequence>
<keyword evidence="2" id="KW-0479">Metal-binding</keyword>
<feature type="region of interest" description="Disordered" evidence="6">
    <location>
        <begin position="986"/>
        <end position="1006"/>
    </location>
</feature>
<keyword evidence="3" id="KW-0862">Zinc</keyword>
<evidence type="ECO:0000256" key="5">
    <source>
        <dbReference type="ARBA" id="ARBA00023242"/>
    </source>
</evidence>